<organism evidence="1 2">
    <name type="scientific">Mesonia oceanica</name>
    <dbReference type="NCBI Taxonomy" id="2687242"/>
    <lineage>
        <taxon>Bacteria</taxon>
        <taxon>Pseudomonadati</taxon>
        <taxon>Bacteroidota</taxon>
        <taxon>Flavobacteriia</taxon>
        <taxon>Flavobacteriales</taxon>
        <taxon>Flavobacteriaceae</taxon>
        <taxon>Mesonia</taxon>
    </lineage>
</organism>
<keyword evidence="2" id="KW-1185">Reference proteome</keyword>
<sequence length="332" mass="37574">MKKFLLYLALPFLIYSCGEAKSNEKQKSVKHQTEKTGLSSEITAQSIKESLNYLSSDDLEGRQFGTKGIEKAADYIQKQFKKAHLRPYFSTYCDSFSYKGKTGYNMVGFKEGTDPKLKNEIIVLGAHYDHIGIVPESKQVNGDSIANGANDNAAGTVSILELAKYFSTKETKRSLMFVLFSAEEEGLIGAKHLAKRLAKENASIYVMLNFEMIGVPLEDTSYLAYLTGFGESNLAEKFNEYANAEVFGFFEKAKEFQLFKRSDNYPFYQEMNIPAQTLCTFDFSNYPYYHHVDDEAKLMDISHMKNLIEQVIPGIEGMANSNEKEIQLNENN</sequence>
<evidence type="ECO:0000313" key="2">
    <source>
        <dbReference type="Proteomes" id="UP000356253"/>
    </source>
</evidence>
<dbReference type="EMBL" id="CABVMM010000003">
    <property type="protein sequence ID" value="VVU99762.1"/>
    <property type="molecule type" value="Genomic_DNA"/>
</dbReference>
<protein>
    <submittedName>
        <fullName evidence="1">Leupeptin-inactivating enzyme 1</fullName>
        <ecNumber evidence="1">3.4.24.-</ecNumber>
    </submittedName>
</protein>
<comment type="caution">
    <text evidence="1">The sequence shown here is derived from an EMBL/GenBank/DDBJ whole genome shotgun (WGS) entry which is preliminary data.</text>
</comment>
<gene>
    <name evidence="1" type="primary">lieA</name>
    <name evidence="1" type="ORF">FVB9532_01021</name>
</gene>
<keyword evidence="1" id="KW-0378">Hydrolase</keyword>
<dbReference type="EC" id="3.4.24.-" evidence="1"/>
<accession>A0AC61Y5T3</accession>
<proteinExistence type="predicted"/>
<name>A0AC61Y5T3_9FLAO</name>
<dbReference type="Proteomes" id="UP000356253">
    <property type="component" value="Unassembled WGS sequence"/>
</dbReference>
<evidence type="ECO:0000313" key="1">
    <source>
        <dbReference type="EMBL" id="VVU99762.1"/>
    </source>
</evidence>
<reference evidence="1" key="1">
    <citation type="submission" date="2019-09" db="EMBL/GenBank/DDBJ databases">
        <authorList>
            <person name="Rodrigo-Torres L."/>
            <person name="Arahal R. D."/>
            <person name="Lucena T."/>
        </authorList>
    </citation>
    <scope>NUCLEOTIDE SEQUENCE</scope>
    <source>
        <strain evidence="1">ISS653</strain>
    </source>
</reference>